<evidence type="ECO:0000313" key="2">
    <source>
        <dbReference type="EMBL" id="MFC4666211.1"/>
    </source>
</evidence>
<keyword evidence="1" id="KW-0812">Transmembrane</keyword>
<keyword evidence="1" id="KW-1133">Transmembrane helix</keyword>
<organism evidence="2 3">
    <name type="scientific">Falsiporphyromonas endometrii</name>
    <dbReference type="NCBI Taxonomy" id="1387297"/>
    <lineage>
        <taxon>Bacteria</taxon>
        <taxon>Pseudomonadati</taxon>
        <taxon>Bacteroidota</taxon>
        <taxon>Bacteroidia</taxon>
        <taxon>Bacteroidales</taxon>
        <taxon>Porphyromonadaceae</taxon>
        <taxon>Falsiporphyromonas</taxon>
    </lineage>
</organism>
<comment type="caution">
    <text evidence="2">The sequence shown here is derived from an EMBL/GenBank/DDBJ whole genome shotgun (WGS) entry which is preliminary data.</text>
</comment>
<feature type="transmembrane region" description="Helical" evidence="1">
    <location>
        <begin position="7"/>
        <end position="26"/>
    </location>
</feature>
<sequence length="82" mass="9111">MLYNKKNYILMIISVLIIVVGFILMSGGGSPDGVTYNPEMFSWRRIVLAPFVCVVGFALMVYAIMAKPSGEEMDCKEPSDNK</sequence>
<evidence type="ECO:0000256" key="1">
    <source>
        <dbReference type="SAM" id="Phobius"/>
    </source>
</evidence>
<protein>
    <submittedName>
        <fullName evidence="2">DUF3098 domain-containing protein</fullName>
    </submittedName>
</protein>
<dbReference type="RefSeq" id="WP_380079053.1">
    <property type="nucleotide sequence ID" value="NZ_JBHSGO010000183.1"/>
</dbReference>
<keyword evidence="3" id="KW-1185">Reference proteome</keyword>
<feature type="transmembrane region" description="Helical" evidence="1">
    <location>
        <begin position="46"/>
        <end position="66"/>
    </location>
</feature>
<keyword evidence="1" id="KW-0472">Membrane</keyword>
<proteinExistence type="predicted"/>
<name>A0ABV9K966_9PORP</name>
<evidence type="ECO:0000313" key="3">
    <source>
        <dbReference type="Proteomes" id="UP001596020"/>
    </source>
</evidence>
<dbReference type="EMBL" id="JBHSGO010000183">
    <property type="protein sequence ID" value="MFC4666211.1"/>
    <property type="molecule type" value="Genomic_DNA"/>
</dbReference>
<accession>A0ABV9K966</accession>
<gene>
    <name evidence="2" type="ORF">ACFO3G_06320</name>
</gene>
<dbReference type="InterPro" id="IPR021448">
    <property type="entry name" value="DUF3098"/>
</dbReference>
<dbReference type="Pfam" id="PF11297">
    <property type="entry name" value="DUF3098"/>
    <property type="match status" value="1"/>
</dbReference>
<reference evidence="3" key="1">
    <citation type="journal article" date="2019" name="Int. J. Syst. Evol. Microbiol.">
        <title>The Global Catalogue of Microorganisms (GCM) 10K type strain sequencing project: providing services to taxonomists for standard genome sequencing and annotation.</title>
        <authorList>
            <consortium name="The Broad Institute Genomics Platform"/>
            <consortium name="The Broad Institute Genome Sequencing Center for Infectious Disease"/>
            <person name="Wu L."/>
            <person name="Ma J."/>
        </authorList>
    </citation>
    <scope>NUCLEOTIDE SEQUENCE [LARGE SCALE GENOMIC DNA]</scope>
    <source>
        <strain evidence="3">CGMCC 4.7357</strain>
    </source>
</reference>
<dbReference type="Proteomes" id="UP001596020">
    <property type="component" value="Unassembled WGS sequence"/>
</dbReference>